<gene>
    <name evidence="1" type="ORF">IAG11_23775</name>
</gene>
<proteinExistence type="predicted"/>
<reference evidence="1" key="1">
    <citation type="submission" date="2020-08" db="EMBL/GenBank/DDBJ databases">
        <title>Diversity of carbapenem-resistant Acinetobacter baumannii and bacteriophage-mediated spread of the Oxa23 carbapenemase.</title>
        <authorList>
            <person name="Abouelfetouh A."/>
            <person name="Mattock J."/>
            <person name="Turner D."/>
            <person name="Li E."/>
            <person name="Evans B.A."/>
        </authorList>
    </citation>
    <scope>NUCLEOTIDE SEQUENCE</scope>
    <source>
        <strain evidence="1">A86</strain>
    </source>
</reference>
<sequence>EDLIREIGLAISTRRRNNLPQALLAATSIFKNGSQDQQNIISKYVLEGLEYLLIETDYKVKQKDPEHVPIIRLNCYKLAYTISKTIFSESIIIKQWLEEGKNDPLPEVSNISF</sequence>
<feature type="non-terminal residue" evidence="1">
    <location>
        <position position="1"/>
    </location>
</feature>
<organism evidence="1 2">
    <name type="scientific">Acinetobacter baumannii</name>
    <dbReference type="NCBI Taxonomy" id="470"/>
    <lineage>
        <taxon>Bacteria</taxon>
        <taxon>Pseudomonadati</taxon>
        <taxon>Pseudomonadota</taxon>
        <taxon>Gammaproteobacteria</taxon>
        <taxon>Moraxellales</taxon>
        <taxon>Moraxellaceae</taxon>
        <taxon>Acinetobacter</taxon>
        <taxon>Acinetobacter calcoaceticus/baumannii complex</taxon>
    </lineage>
</organism>
<comment type="caution">
    <text evidence="1">The sequence shown here is derived from an EMBL/GenBank/DDBJ whole genome shotgun (WGS) entry which is preliminary data.</text>
</comment>
<protein>
    <submittedName>
        <fullName evidence="1">Uncharacterized protein</fullName>
    </submittedName>
</protein>
<name>A0A8I0KCR5_ACIBA</name>
<accession>A0A8I0KCR5</accession>
<dbReference type="Proteomes" id="UP000634608">
    <property type="component" value="Unassembled WGS sequence"/>
</dbReference>
<evidence type="ECO:0000313" key="1">
    <source>
        <dbReference type="EMBL" id="MBD0222844.1"/>
    </source>
</evidence>
<dbReference type="RefSeq" id="WP_188147880.1">
    <property type="nucleotide sequence ID" value="NZ_JACSVK010000816.1"/>
</dbReference>
<evidence type="ECO:0000313" key="2">
    <source>
        <dbReference type="Proteomes" id="UP000634608"/>
    </source>
</evidence>
<dbReference type="AlphaFoldDB" id="A0A8I0KCR5"/>
<dbReference type="EMBL" id="JACSVK010000816">
    <property type="protein sequence ID" value="MBD0222844.1"/>
    <property type="molecule type" value="Genomic_DNA"/>
</dbReference>